<dbReference type="EMBL" id="KP211807">
    <property type="protein sequence ID" value="ANV78961.1"/>
    <property type="molecule type" value="Genomic_DNA"/>
</dbReference>
<dbReference type="PANTHER" id="PTHR43157">
    <property type="entry name" value="PHOSPHATIDYLINOSITOL-GLYCAN BIOSYNTHESIS CLASS F PROTEIN-RELATED"/>
    <property type="match status" value="1"/>
</dbReference>
<dbReference type="GO" id="GO:0016491">
    <property type="term" value="F:oxidoreductase activity"/>
    <property type="evidence" value="ECO:0007669"/>
    <property type="project" value="UniProtKB-KW"/>
</dbReference>
<dbReference type="PANTHER" id="PTHR43157:SF31">
    <property type="entry name" value="PHOSPHATIDYLINOSITOL-GLYCAN BIOSYNTHESIS CLASS F PROTEIN"/>
    <property type="match status" value="1"/>
</dbReference>
<evidence type="ECO:0000313" key="3">
    <source>
        <dbReference type="EMBL" id="ANV78961.1"/>
    </source>
</evidence>
<name>A0A1B1T9K0_9ARCH</name>
<proteinExistence type="inferred from homology"/>
<reference evidence="3" key="1">
    <citation type="submission" date="2014-11" db="EMBL/GenBank/DDBJ databases">
        <authorList>
            <person name="Zhu J."/>
            <person name="Qi W."/>
            <person name="Song R."/>
        </authorList>
    </citation>
    <scope>NUCLEOTIDE SEQUENCE</scope>
</reference>
<dbReference type="PRINTS" id="PR00081">
    <property type="entry name" value="GDHRDH"/>
</dbReference>
<dbReference type="Pfam" id="PF00106">
    <property type="entry name" value="adh_short"/>
    <property type="match status" value="1"/>
</dbReference>
<dbReference type="CDD" id="cd05327">
    <property type="entry name" value="retinol-DH_like_SDR_c_like"/>
    <property type="match status" value="1"/>
</dbReference>
<keyword evidence="1" id="KW-0560">Oxidoreductase</keyword>
<comment type="similarity">
    <text evidence="2">Belongs to the short-chain dehydrogenases/reductases (SDR) family.</text>
</comment>
<evidence type="ECO:0000256" key="2">
    <source>
        <dbReference type="RuleBase" id="RU000363"/>
    </source>
</evidence>
<sequence>MNWKIKMMENQTGKVAIITGSNTGIGYHMAYGLASKGANVVMACRNLEKASDSRNKILKDFPKANIKLYQLDLADLDNIKYFANKFINENDKLDILINNAGVMIPPYSKTKNNFELQFGTNHLGHFALTGLLLPLLEKNDNGRIITVSSIAHNPGIIDFNDLNSERKKYSKWGSYSQSKISNLCFAIELDRRLKAGGFSTISLASHPGYSNTELQRYSILWRILNVFFAMSAKRGAEATLFAATNQIATEYIYWGPTGIIEMRGRTGKAKINKKAQDKDTAKRLWSVSEEMTGVKFLS</sequence>
<accession>A0A1B1T9K0</accession>
<reference evidence="3" key="2">
    <citation type="journal article" date="2015" name="ISME J.">
        <title>A new class of marine Euryarchaeota group II from the Mediterranean deep chlorophyll maximum.</title>
        <authorList>
            <person name="Martin-Cuadrado A.B."/>
            <person name="Garcia-Heredia I."/>
            <person name="Molto A.G."/>
            <person name="Lopez-Ubeda R."/>
            <person name="Kimes N."/>
            <person name="Lopez-Garcia P."/>
            <person name="Moreira D."/>
            <person name="Rodriguez-Valera F."/>
        </authorList>
    </citation>
    <scope>NUCLEOTIDE SEQUENCE</scope>
</reference>
<dbReference type="NCBIfam" id="NF004846">
    <property type="entry name" value="PRK06197.1"/>
    <property type="match status" value="1"/>
</dbReference>
<organism evidence="3">
    <name type="scientific">uncultured Poseidoniia archaeon</name>
    <dbReference type="NCBI Taxonomy" id="1697135"/>
    <lineage>
        <taxon>Archaea</taxon>
        <taxon>Methanobacteriati</taxon>
        <taxon>Thermoplasmatota</taxon>
        <taxon>Candidatus Poseidoniia</taxon>
        <taxon>environmental samples</taxon>
    </lineage>
</organism>
<dbReference type="PRINTS" id="PR00080">
    <property type="entry name" value="SDRFAMILY"/>
</dbReference>
<dbReference type="AlphaFoldDB" id="A0A1B1T9K0"/>
<dbReference type="InterPro" id="IPR002347">
    <property type="entry name" value="SDR_fam"/>
</dbReference>
<dbReference type="Gene3D" id="3.40.50.720">
    <property type="entry name" value="NAD(P)-binding Rossmann-like Domain"/>
    <property type="match status" value="1"/>
</dbReference>
<evidence type="ECO:0000256" key="1">
    <source>
        <dbReference type="ARBA" id="ARBA00023002"/>
    </source>
</evidence>
<dbReference type="SUPFAM" id="SSF51735">
    <property type="entry name" value="NAD(P)-binding Rossmann-fold domains"/>
    <property type="match status" value="1"/>
</dbReference>
<dbReference type="InterPro" id="IPR036291">
    <property type="entry name" value="NAD(P)-bd_dom_sf"/>
</dbReference>
<protein>
    <submittedName>
        <fullName evidence="3">Short chain dehydrogenase</fullName>
    </submittedName>
</protein>